<organism evidence="1 2">
    <name type="scientific">Dendrolimus kikuchii</name>
    <dbReference type="NCBI Taxonomy" id="765133"/>
    <lineage>
        <taxon>Eukaryota</taxon>
        <taxon>Metazoa</taxon>
        <taxon>Ecdysozoa</taxon>
        <taxon>Arthropoda</taxon>
        <taxon>Hexapoda</taxon>
        <taxon>Insecta</taxon>
        <taxon>Pterygota</taxon>
        <taxon>Neoptera</taxon>
        <taxon>Endopterygota</taxon>
        <taxon>Lepidoptera</taxon>
        <taxon>Glossata</taxon>
        <taxon>Ditrysia</taxon>
        <taxon>Bombycoidea</taxon>
        <taxon>Lasiocampidae</taxon>
        <taxon>Dendrolimus</taxon>
    </lineage>
</organism>
<dbReference type="Proteomes" id="UP000824533">
    <property type="component" value="Linkage Group LG27"/>
</dbReference>
<evidence type="ECO:0000313" key="2">
    <source>
        <dbReference type="Proteomes" id="UP000824533"/>
    </source>
</evidence>
<gene>
    <name evidence="1" type="ORF">K1T71_013903</name>
</gene>
<protein>
    <submittedName>
        <fullName evidence="1">Uncharacterized protein</fullName>
    </submittedName>
</protein>
<evidence type="ECO:0000313" key="1">
    <source>
        <dbReference type="EMBL" id="KAJ0170532.1"/>
    </source>
</evidence>
<proteinExistence type="predicted"/>
<keyword evidence="2" id="KW-1185">Reference proteome</keyword>
<name>A0ACC1CGC6_9NEOP</name>
<dbReference type="EMBL" id="CM034413">
    <property type="protein sequence ID" value="KAJ0170532.1"/>
    <property type="molecule type" value="Genomic_DNA"/>
</dbReference>
<comment type="caution">
    <text evidence="1">The sequence shown here is derived from an EMBL/GenBank/DDBJ whole genome shotgun (WGS) entry which is preliminary data.</text>
</comment>
<sequence>MFSSTIKFEFITNSILFKFITLDYITCQIPKHMDLLYLGDVSLQNKEKYKVLRPVAHEMTDYFKEYMLRTISSVPGEKLYMDENGFRHKWKFVEENSSRKSADRSNIEKDYSKVQTYKTGVKIVESDVIKNQTNTNNVSLAPNRIKNDYNSSFITAKKKYRPKRKKKDLDESHATVEEPKADLRQAIERTMVKTSFFCPFFGVITMHSYLD</sequence>
<reference evidence="1 2" key="1">
    <citation type="journal article" date="2021" name="Front. Genet.">
        <title>Chromosome-Level Genome Assembly Reveals Significant Gene Expansion in the Toll and IMD Signaling Pathways of Dendrolimus kikuchii.</title>
        <authorList>
            <person name="Zhou J."/>
            <person name="Wu P."/>
            <person name="Xiong Z."/>
            <person name="Liu N."/>
            <person name="Zhao N."/>
            <person name="Ji M."/>
            <person name="Qiu Y."/>
            <person name="Yang B."/>
        </authorList>
    </citation>
    <scope>NUCLEOTIDE SEQUENCE [LARGE SCALE GENOMIC DNA]</scope>
    <source>
        <strain evidence="1">Ann1</strain>
    </source>
</reference>
<accession>A0ACC1CGC6</accession>